<comment type="caution">
    <text evidence="3">The sequence shown here is derived from an EMBL/GenBank/DDBJ whole genome shotgun (WGS) entry which is preliminary data.</text>
</comment>
<dbReference type="eggNOG" id="ENOG50343AV">
    <property type="taxonomic scope" value="Bacteria"/>
</dbReference>
<accession>A0A085Z217</accession>
<dbReference type="STRING" id="236814.IX39_13675"/>
<feature type="compositionally biased region" description="Polar residues" evidence="1">
    <location>
        <begin position="72"/>
        <end position="90"/>
    </location>
</feature>
<gene>
    <name evidence="3" type="ORF">IX39_13675</name>
</gene>
<keyword evidence="2" id="KW-0732">Signal</keyword>
<dbReference type="Proteomes" id="UP000028713">
    <property type="component" value="Unassembled WGS sequence"/>
</dbReference>
<organism evidence="3 4">
    <name type="scientific">Chryseobacterium formosense</name>
    <dbReference type="NCBI Taxonomy" id="236814"/>
    <lineage>
        <taxon>Bacteria</taxon>
        <taxon>Pseudomonadati</taxon>
        <taxon>Bacteroidota</taxon>
        <taxon>Flavobacteriia</taxon>
        <taxon>Flavobacteriales</taxon>
        <taxon>Weeksellaceae</taxon>
        <taxon>Chryseobacterium group</taxon>
        <taxon>Chryseobacterium</taxon>
    </lineage>
</organism>
<evidence type="ECO:0000313" key="4">
    <source>
        <dbReference type="Proteomes" id="UP000028713"/>
    </source>
</evidence>
<evidence type="ECO:0000313" key="3">
    <source>
        <dbReference type="EMBL" id="KFE98480.1"/>
    </source>
</evidence>
<proteinExistence type="predicted"/>
<dbReference type="AlphaFoldDB" id="A0A085Z217"/>
<feature type="signal peptide" evidence="2">
    <location>
        <begin position="1"/>
        <end position="18"/>
    </location>
</feature>
<reference evidence="3 4" key="1">
    <citation type="submission" date="2014-07" db="EMBL/GenBank/DDBJ databases">
        <title>Genome of Chryseobacterium formosense LMG 24722.</title>
        <authorList>
            <person name="Pipes S.E."/>
            <person name="Stropko S.J."/>
            <person name="Newman J.D."/>
        </authorList>
    </citation>
    <scope>NUCLEOTIDE SEQUENCE [LARGE SCALE GENOMIC DNA]</scope>
    <source>
        <strain evidence="3 4">LMG 24722</strain>
    </source>
</reference>
<evidence type="ECO:0000256" key="1">
    <source>
        <dbReference type="SAM" id="MobiDB-lite"/>
    </source>
</evidence>
<dbReference type="RefSeq" id="WP_034677698.1">
    <property type="nucleotide sequence ID" value="NZ_FPAP01000002.1"/>
</dbReference>
<feature type="compositionally biased region" description="Basic and acidic residues" evidence="1">
    <location>
        <begin position="42"/>
        <end position="56"/>
    </location>
</feature>
<feature type="region of interest" description="Disordered" evidence="1">
    <location>
        <begin position="42"/>
        <end position="117"/>
    </location>
</feature>
<feature type="chain" id="PRO_5001800580" evidence="2">
    <location>
        <begin position="19"/>
        <end position="135"/>
    </location>
</feature>
<protein>
    <submittedName>
        <fullName evidence="3">Uncharacterized protein</fullName>
    </submittedName>
</protein>
<dbReference type="OrthoDB" id="1260658at2"/>
<evidence type="ECO:0000256" key="2">
    <source>
        <dbReference type="SAM" id="SignalP"/>
    </source>
</evidence>
<keyword evidence="4" id="KW-1185">Reference proteome</keyword>
<sequence>MKSLYIIALFTLSINAYAQDSKQKTELQEASHLKESKEFEAKMMKEAQARSAEKRSTTLASEQGLEVKNKPAATQSPANNSNKVLPNTASLEEILATIPGRESRKNRVTTNTKSTVAGIPNTATLEEIKKTIPKN</sequence>
<dbReference type="EMBL" id="JPRP01000002">
    <property type="protein sequence ID" value="KFE98480.1"/>
    <property type="molecule type" value="Genomic_DNA"/>
</dbReference>
<name>A0A085Z217_9FLAO</name>